<evidence type="ECO:0000313" key="2">
    <source>
        <dbReference type="Proteomes" id="UP000224006"/>
    </source>
</evidence>
<protein>
    <submittedName>
        <fullName evidence="1">Uncharacterized protein</fullName>
    </submittedName>
</protein>
<evidence type="ECO:0000313" key="1">
    <source>
        <dbReference type="EMBL" id="PFH32694.1"/>
    </source>
</evidence>
<organism evidence="1 2">
    <name type="scientific">Besnoitia besnoiti</name>
    <name type="common">Apicomplexan protozoan</name>
    <dbReference type="NCBI Taxonomy" id="94643"/>
    <lineage>
        <taxon>Eukaryota</taxon>
        <taxon>Sar</taxon>
        <taxon>Alveolata</taxon>
        <taxon>Apicomplexa</taxon>
        <taxon>Conoidasida</taxon>
        <taxon>Coccidia</taxon>
        <taxon>Eucoccidiorida</taxon>
        <taxon>Eimeriorina</taxon>
        <taxon>Sarcocystidae</taxon>
        <taxon>Besnoitia</taxon>
    </lineage>
</organism>
<dbReference type="KEGG" id="bbes:BESB_013060"/>
<dbReference type="AlphaFoldDB" id="A0A2A9M679"/>
<comment type="caution">
    <text evidence="1">The sequence shown here is derived from an EMBL/GenBank/DDBJ whole genome shotgun (WGS) entry which is preliminary data.</text>
</comment>
<dbReference type="RefSeq" id="XP_029216703.1">
    <property type="nucleotide sequence ID" value="XM_029360036.1"/>
</dbReference>
<gene>
    <name evidence="1" type="ORF">BESB_013060</name>
</gene>
<accession>A0A2A9M679</accession>
<name>A0A2A9M679_BESBE</name>
<reference evidence="1 2" key="1">
    <citation type="submission" date="2017-09" db="EMBL/GenBank/DDBJ databases">
        <title>Genome sequencing of Besnoitia besnoiti strain Bb-Ger1.</title>
        <authorList>
            <person name="Schares G."/>
            <person name="Venepally P."/>
            <person name="Lorenzi H.A."/>
        </authorList>
    </citation>
    <scope>NUCLEOTIDE SEQUENCE [LARGE SCALE GENOMIC DNA]</scope>
    <source>
        <strain evidence="1 2">Bb-Ger1</strain>
    </source>
</reference>
<dbReference type="EMBL" id="NWUJ01000010">
    <property type="protein sequence ID" value="PFH32694.1"/>
    <property type="molecule type" value="Genomic_DNA"/>
</dbReference>
<sequence length="112" mass="12350">MRRRDYEDKRYSMASTVVLLFSPASVAIARVLAPPQVHSPETAVLYRRTGETGVKTAAALTGKQQDQEPTILYDAEQQQQQPYMQASGLRQYGFTSLAADHAYNVTATQGAI</sequence>
<dbReference type="VEuPathDB" id="ToxoDB:BESB_013060"/>
<keyword evidence="2" id="KW-1185">Reference proteome</keyword>
<proteinExistence type="predicted"/>
<dbReference type="Proteomes" id="UP000224006">
    <property type="component" value="Chromosome IX"/>
</dbReference>
<dbReference type="GeneID" id="40306368"/>